<dbReference type="Pfam" id="PF08240">
    <property type="entry name" value="ADH_N"/>
    <property type="match status" value="1"/>
</dbReference>
<sequence>MSTPTQQKVLVLPAKQGEFTLKTRDVPKPGSGDVLVKNVAVGLNPVEWKIQTWGILVDNYPVILGLDAAGVVEAVGEGVTSLKKGDRVLYQGWREADRGAYQEYTLIAADLAAKFPENISFDQAATLPVAVATAAIGLYHPHGATKFVAPWAEGGKGKYAGTPLVVIGGSSVVGSIAIQLAKLSGFSPIITTASLKNAVLLKSYGATHVLDRNLSADALRAEVTKLAGGLVSVVYDAISTPETQSAAYGLLAPGGKLLILLPAAVTETSEGRTVSQIQGVVQVPHNADFGKALFGALPGLLESGDIKPLHFEVVPGGLGGIPAGLEKLKTNQVSASKLIVHPSETA</sequence>
<keyword evidence="3" id="KW-1185">Reference proteome</keyword>
<dbReference type="InterPro" id="IPR020843">
    <property type="entry name" value="ER"/>
</dbReference>
<proteinExistence type="predicted"/>
<dbReference type="OrthoDB" id="3233595at2759"/>
<accession>A0A371DWM5</accession>
<dbReference type="InterPro" id="IPR036291">
    <property type="entry name" value="NAD(P)-bd_dom_sf"/>
</dbReference>
<dbReference type="InterPro" id="IPR047122">
    <property type="entry name" value="Trans-enoyl_RdTase-like"/>
</dbReference>
<organism evidence="2 3">
    <name type="scientific">Lentinus brumalis</name>
    <dbReference type="NCBI Taxonomy" id="2498619"/>
    <lineage>
        <taxon>Eukaryota</taxon>
        <taxon>Fungi</taxon>
        <taxon>Dikarya</taxon>
        <taxon>Basidiomycota</taxon>
        <taxon>Agaricomycotina</taxon>
        <taxon>Agaricomycetes</taxon>
        <taxon>Polyporales</taxon>
        <taxon>Polyporaceae</taxon>
        <taxon>Lentinus</taxon>
    </lineage>
</organism>
<evidence type="ECO:0000259" key="1">
    <source>
        <dbReference type="SMART" id="SM00829"/>
    </source>
</evidence>
<evidence type="ECO:0000313" key="3">
    <source>
        <dbReference type="Proteomes" id="UP000256964"/>
    </source>
</evidence>
<dbReference type="Gene3D" id="3.40.50.720">
    <property type="entry name" value="NAD(P)-binding Rossmann-like Domain"/>
    <property type="match status" value="1"/>
</dbReference>
<dbReference type="SMART" id="SM00829">
    <property type="entry name" value="PKS_ER"/>
    <property type="match status" value="1"/>
</dbReference>
<dbReference type="InterPro" id="IPR011032">
    <property type="entry name" value="GroES-like_sf"/>
</dbReference>
<dbReference type="Proteomes" id="UP000256964">
    <property type="component" value="Unassembled WGS sequence"/>
</dbReference>
<dbReference type="PANTHER" id="PTHR45348">
    <property type="entry name" value="HYPOTHETICAL OXIDOREDUCTASE (EUROFUNG)"/>
    <property type="match status" value="1"/>
</dbReference>
<gene>
    <name evidence="2" type="ORF">OH76DRAFT_1459682</name>
</gene>
<dbReference type="Pfam" id="PF00107">
    <property type="entry name" value="ADH_zinc_N"/>
    <property type="match status" value="1"/>
</dbReference>
<name>A0A371DWM5_9APHY</name>
<dbReference type="AlphaFoldDB" id="A0A371DWM5"/>
<dbReference type="SUPFAM" id="SSF51735">
    <property type="entry name" value="NAD(P)-binding Rossmann-fold domains"/>
    <property type="match status" value="1"/>
</dbReference>
<dbReference type="InterPro" id="IPR013154">
    <property type="entry name" value="ADH-like_N"/>
</dbReference>
<dbReference type="SUPFAM" id="SSF50129">
    <property type="entry name" value="GroES-like"/>
    <property type="match status" value="1"/>
</dbReference>
<evidence type="ECO:0000313" key="2">
    <source>
        <dbReference type="EMBL" id="RDX56943.1"/>
    </source>
</evidence>
<dbReference type="EMBL" id="KZ857379">
    <property type="protein sequence ID" value="RDX56943.1"/>
    <property type="molecule type" value="Genomic_DNA"/>
</dbReference>
<protein>
    <submittedName>
        <fullName evidence="2">GroES-like protein</fullName>
    </submittedName>
</protein>
<dbReference type="Gene3D" id="3.90.180.10">
    <property type="entry name" value="Medium-chain alcohol dehydrogenases, catalytic domain"/>
    <property type="match status" value="1"/>
</dbReference>
<dbReference type="PANTHER" id="PTHR45348:SF2">
    <property type="entry name" value="ZINC-TYPE ALCOHOL DEHYDROGENASE-LIKE PROTEIN C2E1P3.01"/>
    <property type="match status" value="1"/>
</dbReference>
<dbReference type="CDD" id="cd08249">
    <property type="entry name" value="enoyl_reductase_like"/>
    <property type="match status" value="1"/>
</dbReference>
<dbReference type="GO" id="GO:0016651">
    <property type="term" value="F:oxidoreductase activity, acting on NAD(P)H"/>
    <property type="evidence" value="ECO:0007669"/>
    <property type="project" value="InterPro"/>
</dbReference>
<dbReference type="STRING" id="139420.A0A371DWM5"/>
<reference evidence="2 3" key="1">
    <citation type="journal article" date="2018" name="Biotechnol. Biofuels">
        <title>Integrative visual omics of the white-rot fungus Polyporus brumalis exposes the biotechnological potential of its oxidative enzymes for delignifying raw plant biomass.</title>
        <authorList>
            <person name="Miyauchi S."/>
            <person name="Rancon A."/>
            <person name="Drula E."/>
            <person name="Hage H."/>
            <person name="Chaduli D."/>
            <person name="Favel A."/>
            <person name="Grisel S."/>
            <person name="Henrissat B."/>
            <person name="Herpoel-Gimbert I."/>
            <person name="Ruiz-Duenas F.J."/>
            <person name="Chevret D."/>
            <person name="Hainaut M."/>
            <person name="Lin J."/>
            <person name="Wang M."/>
            <person name="Pangilinan J."/>
            <person name="Lipzen A."/>
            <person name="Lesage-Meessen L."/>
            <person name="Navarro D."/>
            <person name="Riley R."/>
            <person name="Grigoriev I.V."/>
            <person name="Zhou S."/>
            <person name="Raouche S."/>
            <person name="Rosso M.N."/>
        </authorList>
    </citation>
    <scope>NUCLEOTIDE SEQUENCE [LARGE SCALE GENOMIC DNA]</scope>
    <source>
        <strain evidence="2 3">BRFM 1820</strain>
    </source>
</reference>
<dbReference type="InterPro" id="IPR013149">
    <property type="entry name" value="ADH-like_C"/>
</dbReference>
<feature type="domain" description="Enoyl reductase (ER)" evidence="1">
    <location>
        <begin position="17"/>
        <end position="340"/>
    </location>
</feature>